<organism evidence="1 2">
    <name type="scientific">Ambrosia artemisiifolia</name>
    <name type="common">Common ragweed</name>
    <dbReference type="NCBI Taxonomy" id="4212"/>
    <lineage>
        <taxon>Eukaryota</taxon>
        <taxon>Viridiplantae</taxon>
        <taxon>Streptophyta</taxon>
        <taxon>Embryophyta</taxon>
        <taxon>Tracheophyta</taxon>
        <taxon>Spermatophyta</taxon>
        <taxon>Magnoliopsida</taxon>
        <taxon>eudicotyledons</taxon>
        <taxon>Gunneridae</taxon>
        <taxon>Pentapetalae</taxon>
        <taxon>asterids</taxon>
        <taxon>campanulids</taxon>
        <taxon>Asterales</taxon>
        <taxon>Asteraceae</taxon>
        <taxon>Asteroideae</taxon>
        <taxon>Heliantheae alliance</taxon>
        <taxon>Heliantheae</taxon>
        <taxon>Ambrosia</taxon>
    </lineage>
</organism>
<feature type="non-terminal residue" evidence="1">
    <location>
        <position position="58"/>
    </location>
</feature>
<evidence type="ECO:0000313" key="1">
    <source>
        <dbReference type="EMBL" id="KAI7735175.1"/>
    </source>
</evidence>
<dbReference type="EMBL" id="JAMZMK010009542">
    <property type="protein sequence ID" value="KAI7735175.1"/>
    <property type="molecule type" value="Genomic_DNA"/>
</dbReference>
<evidence type="ECO:0000313" key="2">
    <source>
        <dbReference type="Proteomes" id="UP001206925"/>
    </source>
</evidence>
<comment type="caution">
    <text evidence="1">The sequence shown here is derived from an EMBL/GenBank/DDBJ whole genome shotgun (WGS) entry which is preliminary data.</text>
</comment>
<accession>A0AAD5GAA6</accession>
<reference evidence="1" key="1">
    <citation type="submission" date="2022-06" db="EMBL/GenBank/DDBJ databases">
        <title>Uncovering the hologenomic basis of an extraordinary plant invasion.</title>
        <authorList>
            <person name="Bieker V.C."/>
            <person name="Martin M.D."/>
            <person name="Gilbert T."/>
            <person name="Hodgins K."/>
            <person name="Battlay P."/>
            <person name="Petersen B."/>
            <person name="Wilson J."/>
        </authorList>
    </citation>
    <scope>NUCLEOTIDE SEQUENCE</scope>
    <source>
        <strain evidence="1">AA19_3_7</strain>
        <tissue evidence="1">Leaf</tissue>
    </source>
</reference>
<gene>
    <name evidence="1" type="ORF">M8C21_032908</name>
</gene>
<dbReference type="AlphaFoldDB" id="A0AAD5GAA6"/>
<protein>
    <submittedName>
        <fullName evidence="1">Uncharacterized protein</fullName>
    </submittedName>
</protein>
<proteinExistence type="predicted"/>
<dbReference type="Proteomes" id="UP001206925">
    <property type="component" value="Unassembled WGS sequence"/>
</dbReference>
<name>A0AAD5GAA6_AMBAR</name>
<sequence length="58" mass="6776">MMGQRSEWLTRVYQVHIARLLLLKHTQNVKPFHVTNLNLCSRGIHRPAVQVIVSSVWI</sequence>
<keyword evidence="2" id="KW-1185">Reference proteome</keyword>